<evidence type="ECO:0000259" key="9">
    <source>
        <dbReference type="Pfam" id="PF24882"/>
    </source>
</evidence>
<comment type="function">
    <text evidence="6">Component of the origin recognition complex (ORC) that binds origins of replication. DNA-binding is ATP-dependent. ORC is required to assemble the pre-replication complex necessary to initiate DNA replication.</text>
</comment>
<evidence type="ECO:0000256" key="2">
    <source>
        <dbReference type="ARBA" id="ARBA00007421"/>
    </source>
</evidence>
<dbReference type="PANTHER" id="PTHR14052:SF0">
    <property type="entry name" value="ORIGIN RECOGNITION COMPLEX SUBUNIT 2"/>
    <property type="match status" value="1"/>
</dbReference>
<evidence type="ECO:0000256" key="4">
    <source>
        <dbReference type="ARBA" id="ARBA00022705"/>
    </source>
</evidence>
<dbReference type="GO" id="GO:0005664">
    <property type="term" value="C:nuclear origin of replication recognition complex"/>
    <property type="evidence" value="ECO:0007669"/>
    <property type="project" value="UniProtKB-UniRule"/>
</dbReference>
<evidence type="ECO:0000256" key="3">
    <source>
        <dbReference type="ARBA" id="ARBA00019080"/>
    </source>
</evidence>
<dbReference type="GO" id="GO:0006260">
    <property type="term" value="P:DNA replication"/>
    <property type="evidence" value="ECO:0007669"/>
    <property type="project" value="UniProtKB-UniRule"/>
</dbReference>
<dbReference type="GO" id="GO:0003688">
    <property type="term" value="F:DNA replication origin binding"/>
    <property type="evidence" value="ECO:0007669"/>
    <property type="project" value="UniProtKB-UniRule"/>
</dbReference>
<evidence type="ECO:0000256" key="5">
    <source>
        <dbReference type="ARBA" id="ARBA00023242"/>
    </source>
</evidence>
<evidence type="ECO:0000256" key="7">
    <source>
        <dbReference type="SAM" id="MobiDB-lite"/>
    </source>
</evidence>
<proteinExistence type="inferred from homology"/>
<name>A0A0H5SMA4_BRUMA</name>
<evidence type="ECO:0000313" key="10">
    <source>
        <dbReference type="EMBL" id="CRZ24847.1"/>
    </source>
</evidence>
<dbReference type="OMA" id="YMHTFAS"/>
<feature type="domain" description="Origin recognition complex subunit 2 winged-helix" evidence="9">
    <location>
        <begin position="426"/>
        <end position="478"/>
    </location>
</feature>
<accession>A0A0H5SMA4</accession>
<comment type="subunit">
    <text evidence="6">Component of the origin recognition complex (ORC).</text>
</comment>
<keyword evidence="4 6" id="KW-0235">DNA replication</keyword>
<evidence type="ECO:0000259" key="8">
    <source>
        <dbReference type="Pfam" id="PF04084"/>
    </source>
</evidence>
<feature type="region of interest" description="Disordered" evidence="7">
    <location>
        <begin position="156"/>
        <end position="178"/>
    </location>
</feature>
<dbReference type="InterPro" id="IPR007220">
    <property type="entry name" value="ORC2"/>
</dbReference>
<dbReference type="AlphaFoldDB" id="A0A0H5SMA4"/>
<reference evidence="10" key="2">
    <citation type="submission" date="2012-12" db="EMBL/GenBank/DDBJ databases">
        <authorList>
            <person name="Gao Y.W."/>
            <person name="Fan S.T."/>
            <person name="Sun H.T."/>
            <person name="Wang Z."/>
            <person name="Gao X.L."/>
            <person name="Li Y.G."/>
            <person name="Wang T.C."/>
            <person name="Zhang K."/>
            <person name="Xu W.W."/>
            <person name="Yu Z.J."/>
            <person name="Xia X.Z."/>
        </authorList>
    </citation>
    <scope>NUCLEOTIDE SEQUENCE</scope>
    <source>
        <strain evidence="10">FR3</strain>
    </source>
</reference>
<dbReference type="InterPro" id="IPR056772">
    <property type="entry name" value="RecA-like_ORC2"/>
</dbReference>
<dbReference type="InterPro" id="IPR056773">
    <property type="entry name" value="WHD_ORC2"/>
</dbReference>
<dbReference type="Pfam" id="PF24882">
    <property type="entry name" value="WHD_ORC2"/>
    <property type="match status" value="1"/>
</dbReference>
<comment type="subcellular location">
    <subcellularLocation>
        <location evidence="1 6">Nucleus</location>
    </subcellularLocation>
</comment>
<keyword evidence="5 6" id="KW-0539">Nucleus</keyword>
<feature type="region of interest" description="Disordered" evidence="7">
    <location>
        <begin position="54"/>
        <end position="126"/>
    </location>
</feature>
<protein>
    <recommendedName>
        <fullName evidence="3 6">Origin recognition complex subunit 2</fullName>
    </recommendedName>
</protein>
<gene>
    <name evidence="10" type="ORF">Bm4593</name>
    <name evidence="10" type="ORF">BM_Bm4593</name>
</gene>
<feature type="compositionally biased region" description="Basic residues" evidence="7">
    <location>
        <begin position="156"/>
        <end position="167"/>
    </location>
</feature>
<evidence type="ECO:0000256" key="6">
    <source>
        <dbReference type="RuleBase" id="RU368084"/>
    </source>
</evidence>
<feature type="domain" description="Origin recognition complex subunit 2 RecA-like" evidence="8">
    <location>
        <begin position="210"/>
        <end position="364"/>
    </location>
</feature>
<reference evidence="10" key="1">
    <citation type="journal article" date="2007" name="Science">
        <title>Draft genome of the filarial nematode parasite Brugia malayi.</title>
        <authorList>
            <person name="Ghedin E."/>
            <person name="Wang S."/>
            <person name="Spiro D."/>
            <person name="Caler E."/>
            <person name="Zhao Q."/>
            <person name="Crabtree J."/>
            <person name="Allen J.E."/>
            <person name="Delcher A.L."/>
            <person name="Guiliano D.B."/>
            <person name="Miranda-Saavedra D."/>
            <person name="Angiuoli S.V."/>
            <person name="Creasy T."/>
            <person name="Amedeo P."/>
            <person name="Haas B."/>
            <person name="El-Sayed N.M."/>
            <person name="Wortman J.R."/>
            <person name="Feldblyum T."/>
            <person name="Tallon L."/>
            <person name="Schatz M."/>
            <person name="Shumway M."/>
            <person name="Koo H."/>
            <person name="Salzberg S.L."/>
            <person name="Schobel S."/>
            <person name="Pertea M."/>
            <person name="Pop M."/>
            <person name="White O."/>
            <person name="Barton G.J."/>
            <person name="Carlow C.K."/>
            <person name="Crawford M.J."/>
            <person name="Daub J."/>
            <person name="Dimmic M.W."/>
            <person name="Estes C.F."/>
            <person name="Foster J.M."/>
            <person name="Ganatra M."/>
            <person name="Gregory W.F."/>
            <person name="Johnson N.M."/>
            <person name="Jin J."/>
            <person name="Komuniecki R."/>
            <person name="Korf I."/>
            <person name="Kumar S."/>
            <person name="Laney S."/>
            <person name="Li B.W."/>
            <person name="Li W."/>
            <person name="Lindblom T.H."/>
            <person name="Lustigman S."/>
            <person name="Ma D."/>
            <person name="Maina C.V."/>
            <person name="Martin D.M."/>
            <person name="McCarter J.P."/>
            <person name="McReynolds L."/>
            <person name="Mitreva M."/>
            <person name="Nutman T.B."/>
            <person name="Parkinson J."/>
            <person name="Peregrin-Alvarez J.M."/>
            <person name="Poole C."/>
            <person name="Ren Q."/>
            <person name="Saunders L."/>
            <person name="Sluder A.E."/>
            <person name="Smith K."/>
            <person name="Stanke M."/>
            <person name="Unnasch T.R."/>
            <person name="Ware J."/>
            <person name="Wei A.D."/>
            <person name="Weil G."/>
            <person name="Williams D.J."/>
            <person name="Zhang Y."/>
            <person name="Williams S.A."/>
            <person name="Fraser-Liggett C."/>
            <person name="Slatko B."/>
            <person name="Blaxter M.L."/>
            <person name="Scott A.L."/>
        </authorList>
    </citation>
    <scope>NUCLEOTIDE SEQUENCE</scope>
    <source>
        <strain evidence="10">FR3</strain>
    </source>
</reference>
<dbReference type="PANTHER" id="PTHR14052">
    <property type="entry name" value="ORIGIN RECOGNITION COMPLEX SUBUNIT 2"/>
    <property type="match status" value="1"/>
</dbReference>
<feature type="compositionally biased region" description="Basic residues" evidence="7">
    <location>
        <begin position="76"/>
        <end position="90"/>
    </location>
</feature>
<dbReference type="EMBL" id="LN856990">
    <property type="protein sequence ID" value="CRZ24847.1"/>
    <property type="molecule type" value="Genomic_DNA"/>
</dbReference>
<evidence type="ECO:0000256" key="1">
    <source>
        <dbReference type="ARBA" id="ARBA00004123"/>
    </source>
</evidence>
<comment type="similarity">
    <text evidence="2 6">Belongs to the ORC2 family.</text>
</comment>
<sequence length="499" mass="57732">MKRSAKGVRLRSFERNRQGISPGNALIFWYLFVTEERRTQKKLDDYTKVRNMHKMPSLCRSDRPSDRLSSAEVSRRQTKKAKKKNTKKRNNGSVMKEISVLEEEEEGKDAGDGLTEGEVEEQSGSLSDYEDELDGLLRHQTTIDNYFNQGRLKPCHRSDRARRKKRKQGEEDDGNGRCSSVQCDLRLLSDWFEKCDGYLPRGVIREYTNAERLFPRWLTYLAAGFNLVIFGLGSKRKLVQNFCDKQLQDYTYIVVDGFQPAVNSHIIFQCLEKNLSLKVVVTTKNQLEYANAIGRAIDNRNEDVVLVLHNIDGPGLRATLEQWALAEFAKAKHTHIIATVDHVNKSLLWTQKLLNAFNFLFINVNTMQAYKTEVFAGYSKLLGLNPKGSGYMHTFASLDVVWMSLTNNSRSLLQLITSYYYRKKKPVEFFELFHLARDDFLVSTDAALRQHLNEYNDHRLILRKRHSDGNEYISIAVEERTMMEFMKEKGMILDDDDSD</sequence>
<dbReference type="Pfam" id="PF04084">
    <property type="entry name" value="RecA-like_ORC2"/>
    <property type="match status" value="1"/>
</dbReference>
<organism evidence="10">
    <name type="scientific">Brugia malayi</name>
    <name type="common">Filarial nematode worm</name>
    <dbReference type="NCBI Taxonomy" id="6279"/>
    <lineage>
        <taxon>Eukaryota</taxon>
        <taxon>Metazoa</taxon>
        <taxon>Ecdysozoa</taxon>
        <taxon>Nematoda</taxon>
        <taxon>Chromadorea</taxon>
        <taxon>Rhabditida</taxon>
        <taxon>Spirurina</taxon>
        <taxon>Spiruromorpha</taxon>
        <taxon>Filarioidea</taxon>
        <taxon>Onchocercidae</taxon>
        <taxon>Brugia</taxon>
    </lineage>
</organism>